<protein>
    <submittedName>
        <fullName evidence="4">2-nitropropane dioxygenase family oxidoreductase</fullName>
    </submittedName>
</protein>
<dbReference type="Pfam" id="PF03060">
    <property type="entry name" value="NMO"/>
    <property type="match status" value="2"/>
</dbReference>
<accession>A0A0P9LS12</accession>
<evidence type="ECO:0000256" key="2">
    <source>
        <dbReference type="ARBA" id="ARBA00022643"/>
    </source>
</evidence>
<keyword evidence="3" id="KW-0560">Oxidoreductase</keyword>
<keyword evidence="4" id="KW-0223">Dioxygenase</keyword>
<dbReference type="Proteomes" id="UP000050564">
    <property type="component" value="Unassembled WGS sequence"/>
</dbReference>
<dbReference type="GO" id="GO:0051213">
    <property type="term" value="F:dioxygenase activity"/>
    <property type="evidence" value="ECO:0007669"/>
    <property type="project" value="UniProtKB-KW"/>
</dbReference>
<dbReference type="PANTHER" id="PTHR32332">
    <property type="entry name" value="2-NITROPROPANE DIOXYGENASE"/>
    <property type="match status" value="1"/>
</dbReference>
<evidence type="ECO:0000256" key="3">
    <source>
        <dbReference type="ARBA" id="ARBA00023002"/>
    </source>
</evidence>
<evidence type="ECO:0000256" key="1">
    <source>
        <dbReference type="ARBA" id="ARBA00022630"/>
    </source>
</evidence>
<dbReference type="CDD" id="cd04730">
    <property type="entry name" value="NPD_like"/>
    <property type="match status" value="1"/>
</dbReference>
<sequence length="347" mass="36292">MAEEGSGTRCSLVALIRFCTGDDAMVAINTALTALLGIEHPLVLAPMGGASGGRLAAAVSRAGGLGLVGASYGDAQWMASELALMRDVKQPWGVGLVMFTVARCFELLQLALEYGPDVVALSFGDARPFIRPIQQANAKVIVQVHDVDQAHAALDAGADALIVQGAEAGGHSLRRSSMPLFPAVRDALGNDVVLIGAGGIADGRGMAAALALGMDGVMMGTRFLASQEALPSERVKQRLLQAVASDTVRTRIFDQVRGIDWPEGYSGRVIGNDFSNAWVGEEQAFAASADRLRADYEAALAADDVSIRAIWAGEVADLISDVLPARSIIDSTMAGYASSVERLRAAR</sequence>
<dbReference type="PATRIC" id="fig|86840.3.peg.4126"/>
<reference evidence="4 5" key="1">
    <citation type="submission" date="2015-09" db="EMBL/GenBank/DDBJ databases">
        <title>Genome announcement of multiple Pseudomonas syringae strains.</title>
        <authorList>
            <person name="Thakur S."/>
            <person name="Wang P.W."/>
            <person name="Gong Y."/>
            <person name="Weir B.S."/>
            <person name="Guttman D.S."/>
        </authorList>
    </citation>
    <scope>NUCLEOTIDE SEQUENCE [LARGE SCALE GENOMIC DNA]</scope>
    <source>
        <strain evidence="4 5">ICMP2823</strain>
    </source>
</reference>
<name>A0A0P9LS12_PSECA</name>
<keyword evidence="2" id="KW-0288">FMN</keyword>
<dbReference type="GO" id="GO:0018580">
    <property type="term" value="F:nitronate monooxygenase activity"/>
    <property type="evidence" value="ECO:0007669"/>
    <property type="project" value="InterPro"/>
</dbReference>
<dbReference type="InterPro" id="IPR004136">
    <property type="entry name" value="NMO"/>
</dbReference>
<comment type="caution">
    <text evidence="4">The sequence shown here is derived from an EMBL/GenBank/DDBJ whole genome shotgun (WGS) entry which is preliminary data.</text>
</comment>
<proteinExistence type="predicted"/>
<keyword evidence="1" id="KW-0285">Flavoprotein</keyword>
<dbReference type="SUPFAM" id="SSF51412">
    <property type="entry name" value="Inosine monophosphate dehydrogenase (IMPDH)"/>
    <property type="match status" value="1"/>
</dbReference>
<dbReference type="PANTHER" id="PTHR32332:SF31">
    <property type="entry name" value="2-NITROPROPANE DIOXYGENASE FAMILY, PUTATIVE (AFU_ORTHOLOGUE AFUA_2G09850)-RELATED"/>
    <property type="match status" value="1"/>
</dbReference>
<gene>
    <name evidence="4" type="ORF">ALO81_04930</name>
</gene>
<dbReference type="InterPro" id="IPR013785">
    <property type="entry name" value="Aldolase_TIM"/>
</dbReference>
<organism evidence="4 5">
    <name type="scientific">Pseudomonas cannabina</name>
    <dbReference type="NCBI Taxonomy" id="86840"/>
    <lineage>
        <taxon>Bacteria</taxon>
        <taxon>Pseudomonadati</taxon>
        <taxon>Pseudomonadota</taxon>
        <taxon>Gammaproteobacteria</taxon>
        <taxon>Pseudomonadales</taxon>
        <taxon>Pseudomonadaceae</taxon>
        <taxon>Pseudomonas</taxon>
    </lineage>
</organism>
<evidence type="ECO:0000313" key="5">
    <source>
        <dbReference type="Proteomes" id="UP000050564"/>
    </source>
</evidence>
<dbReference type="AlphaFoldDB" id="A0A0P9LS12"/>
<evidence type="ECO:0000313" key="4">
    <source>
        <dbReference type="EMBL" id="KPW73373.1"/>
    </source>
</evidence>
<dbReference type="EMBL" id="LJPX01000309">
    <property type="protein sequence ID" value="KPW73373.1"/>
    <property type="molecule type" value="Genomic_DNA"/>
</dbReference>
<dbReference type="Gene3D" id="3.20.20.70">
    <property type="entry name" value="Aldolase class I"/>
    <property type="match status" value="1"/>
</dbReference>